<dbReference type="PROSITE" id="PS51323">
    <property type="entry name" value="IGFBP_N_2"/>
    <property type="match status" value="1"/>
</dbReference>
<protein>
    <submittedName>
        <fullName evidence="5">Uncharacterized protein LOC106468381</fullName>
    </submittedName>
</protein>
<organism evidence="4 5">
    <name type="scientific">Limulus polyphemus</name>
    <name type="common">Atlantic horseshoe crab</name>
    <dbReference type="NCBI Taxonomy" id="6850"/>
    <lineage>
        <taxon>Eukaryota</taxon>
        <taxon>Metazoa</taxon>
        <taxon>Ecdysozoa</taxon>
        <taxon>Arthropoda</taxon>
        <taxon>Chelicerata</taxon>
        <taxon>Merostomata</taxon>
        <taxon>Xiphosura</taxon>
        <taxon>Limulidae</taxon>
        <taxon>Limulus</taxon>
    </lineage>
</organism>
<dbReference type="Gene3D" id="4.10.40.20">
    <property type="match status" value="1"/>
</dbReference>
<gene>
    <name evidence="5" type="primary">LOC106468381</name>
</gene>
<keyword evidence="2" id="KW-0472">Membrane</keyword>
<reference evidence="5" key="1">
    <citation type="submission" date="2025-08" db="UniProtKB">
        <authorList>
            <consortium name="RefSeq"/>
        </authorList>
    </citation>
    <scope>IDENTIFICATION</scope>
    <source>
        <tissue evidence="5">Muscle</tissue>
    </source>
</reference>
<name>A0ABM1BL95_LIMPO</name>
<keyword evidence="2" id="KW-0812">Transmembrane</keyword>
<feature type="domain" description="IGFBP N-terminal" evidence="3">
    <location>
        <begin position="83"/>
        <end position="160"/>
    </location>
</feature>
<evidence type="ECO:0000313" key="5">
    <source>
        <dbReference type="RefSeq" id="XP_013784260.1"/>
    </source>
</evidence>
<evidence type="ECO:0000256" key="2">
    <source>
        <dbReference type="SAM" id="Phobius"/>
    </source>
</evidence>
<feature type="transmembrane region" description="Helical" evidence="2">
    <location>
        <begin position="62"/>
        <end position="80"/>
    </location>
</feature>
<keyword evidence="4" id="KW-1185">Reference proteome</keyword>
<sequence>MATAMLKWNIQLTLTGLFLDIVSNSNRISARNLKQDMKSKKLSDSQHKHFWIHLDLHILGRIMKFILIVMVFVVSIYGVVCTSPPICPPCNTSECPSVGPCPCGTYKGQCNCCDFCAGCPGQPCNYLGSQECQGNRLCEVPAGSSSWDIWYGRATGICPL</sequence>
<dbReference type="RefSeq" id="XP_013784260.1">
    <property type="nucleotide sequence ID" value="XM_013928806.2"/>
</dbReference>
<dbReference type="InterPro" id="IPR000867">
    <property type="entry name" value="IGFBP-like"/>
</dbReference>
<proteinExistence type="predicted"/>
<evidence type="ECO:0000313" key="4">
    <source>
        <dbReference type="Proteomes" id="UP000694941"/>
    </source>
</evidence>
<evidence type="ECO:0000256" key="1">
    <source>
        <dbReference type="ARBA" id="ARBA00023157"/>
    </source>
</evidence>
<keyword evidence="2" id="KW-1133">Transmembrane helix</keyword>
<dbReference type="GeneID" id="106468381"/>
<dbReference type="SUPFAM" id="SSF57184">
    <property type="entry name" value="Growth factor receptor domain"/>
    <property type="match status" value="1"/>
</dbReference>
<dbReference type="Proteomes" id="UP000694941">
    <property type="component" value="Unplaced"/>
</dbReference>
<keyword evidence="1" id="KW-1015">Disulfide bond</keyword>
<evidence type="ECO:0000259" key="3">
    <source>
        <dbReference type="PROSITE" id="PS51323"/>
    </source>
</evidence>
<dbReference type="InterPro" id="IPR009030">
    <property type="entry name" value="Growth_fac_rcpt_cys_sf"/>
</dbReference>
<accession>A0ABM1BL95</accession>